<dbReference type="GeneID" id="104705207"/>
<name>A0ABM0T1G7_CAMSA</name>
<comment type="similarity">
    <text evidence="1">Belongs to the peptidase C1 family.</text>
</comment>
<keyword evidence="3" id="KW-0378">Hydrolase</keyword>
<accession>A0ABM0T1G7</accession>
<gene>
    <name evidence="8" type="primary">LOC104705207</name>
</gene>
<evidence type="ECO:0000256" key="4">
    <source>
        <dbReference type="ARBA" id="ARBA00022807"/>
    </source>
</evidence>
<feature type="domain" description="Peptidase C1A papain C-terminal" evidence="6">
    <location>
        <begin position="30"/>
        <end position="275"/>
    </location>
</feature>
<evidence type="ECO:0000256" key="3">
    <source>
        <dbReference type="ARBA" id="ARBA00022801"/>
    </source>
</evidence>
<dbReference type="SUPFAM" id="SSF54001">
    <property type="entry name" value="Cysteine proteinases"/>
    <property type="match status" value="1"/>
</dbReference>
<keyword evidence="4" id="KW-0788">Thiol protease</keyword>
<feature type="region of interest" description="Disordered" evidence="5">
    <location>
        <begin position="1"/>
        <end position="24"/>
    </location>
</feature>
<keyword evidence="2" id="KW-0645">Protease</keyword>
<evidence type="ECO:0000256" key="1">
    <source>
        <dbReference type="ARBA" id="ARBA00008455"/>
    </source>
</evidence>
<reference evidence="8" key="2">
    <citation type="submission" date="2025-08" db="UniProtKB">
        <authorList>
            <consortium name="RefSeq"/>
        </authorList>
    </citation>
    <scope>IDENTIFICATION</scope>
    <source>
        <tissue evidence="8">Leaf</tissue>
    </source>
</reference>
<evidence type="ECO:0000259" key="6">
    <source>
        <dbReference type="SMART" id="SM00645"/>
    </source>
</evidence>
<dbReference type="InterPro" id="IPR038765">
    <property type="entry name" value="Papain-like_cys_pep_sf"/>
</dbReference>
<dbReference type="PANTHER" id="PTHR12411">
    <property type="entry name" value="CYSTEINE PROTEASE FAMILY C1-RELATED"/>
    <property type="match status" value="1"/>
</dbReference>
<evidence type="ECO:0000256" key="5">
    <source>
        <dbReference type="SAM" id="MobiDB-lite"/>
    </source>
</evidence>
<protein>
    <submittedName>
        <fullName evidence="8">Vignain-like</fullName>
    </submittedName>
</protein>
<dbReference type="SMART" id="SM00645">
    <property type="entry name" value="Pept_C1"/>
    <property type="match status" value="1"/>
</dbReference>
<evidence type="ECO:0000256" key="2">
    <source>
        <dbReference type="ARBA" id="ARBA00022670"/>
    </source>
</evidence>
<dbReference type="InterPro" id="IPR013128">
    <property type="entry name" value="Peptidase_C1A"/>
</dbReference>
<evidence type="ECO:0000313" key="7">
    <source>
        <dbReference type="Proteomes" id="UP000694864"/>
    </source>
</evidence>
<dbReference type="Gene3D" id="3.90.70.10">
    <property type="entry name" value="Cysteine proteinases"/>
    <property type="match status" value="1"/>
</dbReference>
<dbReference type="Pfam" id="PF00112">
    <property type="entry name" value="Peptidase_C1"/>
    <property type="match status" value="1"/>
</dbReference>
<dbReference type="Proteomes" id="UP000694864">
    <property type="component" value="Chromosome 7"/>
</dbReference>
<organism evidence="7 8">
    <name type="scientific">Camelina sativa</name>
    <name type="common">False flax</name>
    <name type="synonym">Myagrum sativum</name>
    <dbReference type="NCBI Taxonomy" id="90675"/>
    <lineage>
        <taxon>Eukaryota</taxon>
        <taxon>Viridiplantae</taxon>
        <taxon>Streptophyta</taxon>
        <taxon>Embryophyta</taxon>
        <taxon>Tracheophyta</taxon>
        <taxon>Spermatophyta</taxon>
        <taxon>Magnoliopsida</taxon>
        <taxon>eudicotyledons</taxon>
        <taxon>Gunneridae</taxon>
        <taxon>Pentapetalae</taxon>
        <taxon>rosids</taxon>
        <taxon>malvids</taxon>
        <taxon>Brassicales</taxon>
        <taxon>Brassicaceae</taxon>
        <taxon>Camelineae</taxon>
        <taxon>Camelina</taxon>
    </lineage>
</organism>
<dbReference type="InterPro" id="IPR000668">
    <property type="entry name" value="Peptidase_C1A_C"/>
</dbReference>
<reference evidence="7" key="1">
    <citation type="journal article" date="2014" name="Nat. Commun.">
        <title>The emerging biofuel crop Camelina sativa retains a highly undifferentiated hexaploid genome structure.</title>
        <authorList>
            <person name="Kagale S."/>
            <person name="Koh C."/>
            <person name="Nixon J."/>
            <person name="Bollina V."/>
            <person name="Clarke W.E."/>
            <person name="Tuteja R."/>
            <person name="Spillane C."/>
            <person name="Robinson S.J."/>
            <person name="Links M.G."/>
            <person name="Clarke C."/>
            <person name="Higgins E.E."/>
            <person name="Huebert T."/>
            <person name="Sharpe A.G."/>
            <person name="Parkin I.A."/>
        </authorList>
    </citation>
    <scope>NUCLEOTIDE SEQUENCE [LARGE SCALE GENOMIC DNA]</scope>
    <source>
        <strain evidence="7">cv. DH55</strain>
    </source>
</reference>
<proteinExistence type="inferred from homology"/>
<evidence type="ECO:0000313" key="8">
    <source>
        <dbReference type="RefSeq" id="XP_010419479.1"/>
    </source>
</evidence>
<keyword evidence="7" id="KW-1185">Reference proteome</keyword>
<dbReference type="RefSeq" id="XP_010419479.1">
    <property type="nucleotide sequence ID" value="XM_010421177.1"/>
</dbReference>
<sequence>MEDRRLRAEGKKKAVGSSRSDFPEDIPEGCKKRLSWSNVKGKNMLREVVDQGNQPYCWNISSSGMVSSHLHIHEKTDSHLPLSAGHLFVGVKGKKADGSLKDFESLRDFLVNEGMIREEECVCVIEEGSCSKSKPKNKKKSSKVEKAKANLCHGKMKGKRICKIRDLHIVKDVDERKLIELLQKGPVVVSIGVANDFKLFKGDEVHRGYSQSKTVEEDHMILLTGYDTTSDGVNYFEFQNSYGLGWGNNGFGKLIRKSSRKKEEPSLINCYIYPELLDEIQGRQREQ</sequence>
<feature type="compositionally biased region" description="Basic and acidic residues" evidence="5">
    <location>
        <begin position="1"/>
        <end position="12"/>
    </location>
</feature>